<dbReference type="InterPro" id="IPR000172">
    <property type="entry name" value="GMC_OxRdtase_N"/>
</dbReference>
<evidence type="ECO:0000259" key="3">
    <source>
        <dbReference type="PROSITE" id="PS00624"/>
    </source>
</evidence>
<dbReference type="Pfam" id="PF00732">
    <property type="entry name" value="GMC_oxred_N"/>
    <property type="match status" value="1"/>
</dbReference>
<dbReference type="GO" id="GO:0016614">
    <property type="term" value="F:oxidoreductase activity, acting on CH-OH group of donors"/>
    <property type="evidence" value="ECO:0007669"/>
    <property type="project" value="InterPro"/>
</dbReference>
<dbReference type="PROSITE" id="PS00624">
    <property type="entry name" value="GMC_OXRED_2"/>
    <property type="match status" value="1"/>
</dbReference>
<sequence>MGGVAKQVPDGLTEVDIIIAGGGTAGCVVASRLSDADPSLSILVVECGQDKRDDPTVIHPIFSFGHMAPGGKTMLNYPSIKEPRTADRVINTATASLLGGGSAINMSTYQRPQRFDYDSWKMPGWSTDELLPFMKKARLQIESYHGQGSSDTHGYDGPLEVTSPAFTVTKTQNDFIQAANQVGYPEVKDLQDFDSCNGVQRNLAYIGKDGKRQDAAHNYLYPRLDDGKHPNLHVLVEHQVSRILFEGTAASGVEIRPNPLFQPDGSMQTIKARKLVIAASGAMATPLLLERSGLGDPEILSKVGVDVVADLPGVGTNYQDHQLSIYAYYTGLTPEETGDALFGGRIDVAEAIQAKAPILGWHLADSVCKVRPTDQEVASLGSEFQEAWDRDFKPNKEKPIAVFIPVNSYPGFPEGLPVGQYFGVSTWPTYPYSRGQVHIASPSLDDAVDFRPGFLTDDHDIDLKKSMWAYKKQRELMRRTKLYRGEVQSAHPPFPAGSAAACAQIDEPLQDAENIVYSAEDDAVLEKHIRENIGGCWHQMGTCKMSAREKRGVVDASLNVYGVQRLKIADLSIAPENLAANLANTAFVIGEKAASLIIAELGL</sequence>
<protein>
    <recommendedName>
        <fullName evidence="3">Glucose-methanol-choline oxidoreductase N-terminal domain-containing protein</fullName>
    </recommendedName>
</protein>
<dbReference type="Proteomes" id="UP000267145">
    <property type="component" value="Unassembled WGS sequence"/>
</dbReference>
<keyword evidence="2" id="KW-0285">Flavoprotein</keyword>
<gene>
    <name evidence="4" type="ORF">D7B24_001439</name>
</gene>
<reference evidence="4 5" key="1">
    <citation type="submission" date="2018-10" db="EMBL/GenBank/DDBJ databases">
        <title>Genome sequence of Verticillium nonalfalfae VnAa140.</title>
        <authorList>
            <person name="Stajich J.E."/>
            <person name="Kasson M.T."/>
        </authorList>
    </citation>
    <scope>NUCLEOTIDE SEQUENCE [LARGE SCALE GENOMIC DNA]</scope>
    <source>
        <strain evidence="4 5">VnAa140</strain>
    </source>
</reference>
<dbReference type="Pfam" id="PF05199">
    <property type="entry name" value="GMC_oxred_C"/>
    <property type="match status" value="1"/>
</dbReference>
<dbReference type="SUPFAM" id="SSF54373">
    <property type="entry name" value="FAD-linked reductases, C-terminal domain"/>
    <property type="match status" value="1"/>
</dbReference>
<dbReference type="SUPFAM" id="SSF51905">
    <property type="entry name" value="FAD/NAD(P)-binding domain"/>
    <property type="match status" value="1"/>
</dbReference>
<comment type="cofactor">
    <cofactor evidence="2">
        <name>FAD</name>
        <dbReference type="ChEBI" id="CHEBI:57692"/>
    </cofactor>
</comment>
<dbReference type="Gene3D" id="3.50.50.60">
    <property type="entry name" value="FAD/NAD(P)-binding domain"/>
    <property type="match status" value="1"/>
</dbReference>
<evidence type="ECO:0000256" key="2">
    <source>
        <dbReference type="PIRSR" id="PIRSR000137-2"/>
    </source>
</evidence>
<feature type="binding site" evidence="2">
    <location>
        <position position="240"/>
    </location>
    <ligand>
        <name>FAD</name>
        <dbReference type="ChEBI" id="CHEBI:57692"/>
    </ligand>
</feature>
<keyword evidence="5" id="KW-1185">Reference proteome</keyword>
<dbReference type="Gene3D" id="3.30.560.10">
    <property type="entry name" value="Glucose Oxidase, domain 3"/>
    <property type="match status" value="1"/>
</dbReference>
<accession>A0A3M9YIV2</accession>
<feature type="binding site" evidence="2">
    <location>
        <begin position="537"/>
        <end position="538"/>
    </location>
    <ligand>
        <name>FAD</name>
        <dbReference type="ChEBI" id="CHEBI:57692"/>
    </ligand>
</feature>
<comment type="similarity">
    <text evidence="1">Belongs to the GMC oxidoreductase family.</text>
</comment>
<dbReference type="GO" id="GO:0050660">
    <property type="term" value="F:flavin adenine dinucleotide binding"/>
    <property type="evidence" value="ECO:0007669"/>
    <property type="project" value="InterPro"/>
</dbReference>
<evidence type="ECO:0000256" key="1">
    <source>
        <dbReference type="ARBA" id="ARBA00010790"/>
    </source>
</evidence>
<proteinExistence type="inferred from homology"/>
<dbReference type="RefSeq" id="XP_028497874.1">
    <property type="nucleotide sequence ID" value="XM_028635672.1"/>
</dbReference>
<keyword evidence="2" id="KW-0274">FAD</keyword>
<dbReference type="EMBL" id="RBVV01000013">
    <property type="protein sequence ID" value="RNJ59716.1"/>
    <property type="molecule type" value="Genomic_DNA"/>
</dbReference>
<dbReference type="STRING" id="1051616.A0A3M9YIV2"/>
<dbReference type="PANTHER" id="PTHR11552:SF78">
    <property type="entry name" value="GLUCOSE-METHANOL-CHOLINE OXIDOREDUCTASE N-TERMINAL DOMAIN-CONTAINING PROTEIN"/>
    <property type="match status" value="1"/>
</dbReference>
<evidence type="ECO:0000313" key="4">
    <source>
        <dbReference type="EMBL" id="RNJ59716.1"/>
    </source>
</evidence>
<feature type="domain" description="Glucose-methanol-choline oxidoreductase N-terminal" evidence="3">
    <location>
        <begin position="281"/>
        <end position="295"/>
    </location>
</feature>
<dbReference type="InterPro" id="IPR012132">
    <property type="entry name" value="GMC_OxRdtase"/>
</dbReference>
<organism evidence="4 5">
    <name type="scientific">Verticillium nonalfalfae</name>
    <dbReference type="NCBI Taxonomy" id="1051616"/>
    <lineage>
        <taxon>Eukaryota</taxon>
        <taxon>Fungi</taxon>
        <taxon>Dikarya</taxon>
        <taxon>Ascomycota</taxon>
        <taxon>Pezizomycotina</taxon>
        <taxon>Sordariomycetes</taxon>
        <taxon>Hypocreomycetidae</taxon>
        <taxon>Glomerellales</taxon>
        <taxon>Plectosphaerellaceae</taxon>
        <taxon>Verticillium</taxon>
    </lineage>
</organism>
<dbReference type="PROSITE" id="PS51257">
    <property type="entry name" value="PROKAR_LIPOPROTEIN"/>
    <property type="match status" value="1"/>
</dbReference>
<dbReference type="PIRSF" id="PIRSF000137">
    <property type="entry name" value="Alcohol_oxidase"/>
    <property type="match status" value="1"/>
</dbReference>
<dbReference type="InterPro" id="IPR007867">
    <property type="entry name" value="GMC_OxRtase_C"/>
</dbReference>
<comment type="caution">
    <text evidence="4">The sequence shown here is derived from an EMBL/GenBank/DDBJ whole genome shotgun (WGS) entry which is preliminary data.</text>
</comment>
<dbReference type="InterPro" id="IPR036188">
    <property type="entry name" value="FAD/NAD-bd_sf"/>
</dbReference>
<dbReference type="GeneID" id="39605128"/>
<evidence type="ECO:0000313" key="5">
    <source>
        <dbReference type="Proteomes" id="UP000267145"/>
    </source>
</evidence>
<name>A0A3M9YIV2_9PEZI</name>
<dbReference type="AlphaFoldDB" id="A0A3M9YIV2"/>
<dbReference type="PANTHER" id="PTHR11552">
    <property type="entry name" value="GLUCOSE-METHANOL-CHOLINE GMC OXIDOREDUCTASE"/>
    <property type="match status" value="1"/>
</dbReference>